<dbReference type="OrthoDB" id="2633739at2759"/>
<dbReference type="AlphaFoldDB" id="A0A0D0ATV8"/>
<protein>
    <submittedName>
        <fullName evidence="1">Uncharacterized protein</fullName>
    </submittedName>
</protein>
<evidence type="ECO:0000313" key="1">
    <source>
        <dbReference type="EMBL" id="KIK35368.1"/>
    </source>
</evidence>
<accession>A0A0D0ATV8</accession>
<reference evidence="1 2" key="1">
    <citation type="submission" date="2014-04" db="EMBL/GenBank/DDBJ databases">
        <authorList>
            <consortium name="DOE Joint Genome Institute"/>
            <person name="Kuo A."/>
            <person name="Ruytinx J."/>
            <person name="Rineau F."/>
            <person name="Colpaert J."/>
            <person name="Kohler A."/>
            <person name="Nagy L.G."/>
            <person name="Floudas D."/>
            <person name="Copeland A."/>
            <person name="Barry K.W."/>
            <person name="Cichocki N."/>
            <person name="Veneault-Fourrey C."/>
            <person name="LaButti K."/>
            <person name="Lindquist E.A."/>
            <person name="Lipzen A."/>
            <person name="Lundell T."/>
            <person name="Morin E."/>
            <person name="Murat C."/>
            <person name="Sun H."/>
            <person name="Tunlid A."/>
            <person name="Henrissat B."/>
            <person name="Grigoriev I.V."/>
            <person name="Hibbett D.S."/>
            <person name="Martin F."/>
            <person name="Nordberg H.P."/>
            <person name="Cantor M.N."/>
            <person name="Hua S.X."/>
        </authorList>
    </citation>
    <scope>NUCLEOTIDE SEQUENCE [LARGE SCALE GENOMIC DNA]</scope>
    <source>
        <strain evidence="1 2">UH-Slu-Lm8-n1</strain>
    </source>
</reference>
<dbReference type="InParanoid" id="A0A0D0ATV8"/>
<keyword evidence="2" id="KW-1185">Reference proteome</keyword>
<dbReference type="Proteomes" id="UP000054485">
    <property type="component" value="Unassembled WGS sequence"/>
</dbReference>
<dbReference type="EMBL" id="KN835632">
    <property type="protein sequence ID" value="KIK35368.1"/>
    <property type="molecule type" value="Genomic_DNA"/>
</dbReference>
<reference evidence="2" key="2">
    <citation type="submission" date="2015-01" db="EMBL/GenBank/DDBJ databases">
        <title>Evolutionary Origins and Diversification of the Mycorrhizal Mutualists.</title>
        <authorList>
            <consortium name="DOE Joint Genome Institute"/>
            <consortium name="Mycorrhizal Genomics Consortium"/>
            <person name="Kohler A."/>
            <person name="Kuo A."/>
            <person name="Nagy L.G."/>
            <person name="Floudas D."/>
            <person name="Copeland A."/>
            <person name="Barry K.W."/>
            <person name="Cichocki N."/>
            <person name="Veneault-Fourrey C."/>
            <person name="LaButti K."/>
            <person name="Lindquist E.A."/>
            <person name="Lipzen A."/>
            <person name="Lundell T."/>
            <person name="Morin E."/>
            <person name="Murat C."/>
            <person name="Riley R."/>
            <person name="Ohm R."/>
            <person name="Sun H."/>
            <person name="Tunlid A."/>
            <person name="Henrissat B."/>
            <person name="Grigoriev I.V."/>
            <person name="Hibbett D.S."/>
            <person name="Martin F."/>
        </authorList>
    </citation>
    <scope>NUCLEOTIDE SEQUENCE [LARGE SCALE GENOMIC DNA]</scope>
    <source>
        <strain evidence="2">UH-Slu-Lm8-n1</strain>
    </source>
</reference>
<proteinExistence type="predicted"/>
<evidence type="ECO:0000313" key="2">
    <source>
        <dbReference type="Proteomes" id="UP000054485"/>
    </source>
</evidence>
<dbReference type="HOGENOM" id="CLU_909662_0_0_1"/>
<organism evidence="1 2">
    <name type="scientific">Suillus luteus UH-Slu-Lm8-n1</name>
    <dbReference type="NCBI Taxonomy" id="930992"/>
    <lineage>
        <taxon>Eukaryota</taxon>
        <taxon>Fungi</taxon>
        <taxon>Dikarya</taxon>
        <taxon>Basidiomycota</taxon>
        <taxon>Agaricomycotina</taxon>
        <taxon>Agaricomycetes</taxon>
        <taxon>Agaricomycetidae</taxon>
        <taxon>Boletales</taxon>
        <taxon>Suillineae</taxon>
        <taxon>Suillaceae</taxon>
        <taxon>Suillus</taxon>
    </lineage>
</organism>
<gene>
    <name evidence="1" type="ORF">CY34DRAFT_587210</name>
</gene>
<name>A0A0D0ATV8_9AGAM</name>
<sequence>MSEQTYSDVDALLKELRNLSPPTETYAFFTESEPGIEFLNDQLYEIFIGFLSQFFTSDITTFVSACDSLIPLLDLALLTMKNRQLVLDILKLADVMFDKSVSVSLTLQQRLDTQYIVPTHLAVRSRLLDIINQCLAFPHDLGDTRSELQTLRSKIQKREDQDQTRAALFACDTKWIYDLWETCLEFKALDSWLTEGIVIPAPALHVVAQGCMSTGPTEVFPTTTAQLRRNSSMIIDNLRASKSPRPLTSSQSFYALPTTASCPTSCIPKRGVSLSRTQSLPAMLPPQAQARVLVALGTVTEGEEEG</sequence>